<evidence type="ECO:0000256" key="2">
    <source>
        <dbReference type="SAM" id="SignalP"/>
    </source>
</evidence>
<dbReference type="EMBL" id="JBBPFD010000002">
    <property type="protein sequence ID" value="KAK7939168.1"/>
    <property type="molecule type" value="Genomic_DNA"/>
</dbReference>
<sequence>MEVPACLLLLAVVVDGSRIWYCTASPSVYLAGRAVALLDVIAMATTERRRERGTTRGVCGEEDVNVYRASPRKYWRLLVVVVVVVVVSSSSSIVVVVVVV</sequence>
<keyword evidence="1" id="KW-0472">Membrane</keyword>
<feature type="transmembrane region" description="Helical" evidence="1">
    <location>
        <begin position="77"/>
        <end position="99"/>
    </location>
</feature>
<protein>
    <recommendedName>
        <fullName evidence="5">Secreted peptide</fullName>
    </recommendedName>
</protein>
<dbReference type="Proteomes" id="UP001460270">
    <property type="component" value="Unassembled WGS sequence"/>
</dbReference>
<feature type="chain" id="PRO_5043373566" description="Secreted peptide" evidence="2">
    <location>
        <begin position="17"/>
        <end position="100"/>
    </location>
</feature>
<evidence type="ECO:0008006" key="5">
    <source>
        <dbReference type="Google" id="ProtNLM"/>
    </source>
</evidence>
<comment type="caution">
    <text evidence="3">The sequence shown here is derived from an EMBL/GenBank/DDBJ whole genome shotgun (WGS) entry which is preliminary data.</text>
</comment>
<organism evidence="3 4">
    <name type="scientific">Mugilogobius chulae</name>
    <name type="common">yellowstripe goby</name>
    <dbReference type="NCBI Taxonomy" id="88201"/>
    <lineage>
        <taxon>Eukaryota</taxon>
        <taxon>Metazoa</taxon>
        <taxon>Chordata</taxon>
        <taxon>Craniata</taxon>
        <taxon>Vertebrata</taxon>
        <taxon>Euteleostomi</taxon>
        <taxon>Actinopterygii</taxon>
        <taxon>Neopterygii</taxon>
        <taxon>Teleostei</taxon>
        <taxon>Neoteleostei</taxon>
        <taxon>Acanthomorphata</taxon>
        <taxon>Gobiaria</taxon>
        <taxon>Gobiiformes</taxon>
        <taxon>Gobioidei</taxon>
        <taxon>Gobiidae</taxon>
        <taxon>Gobionellinae</taxon>
        <taxon>Mugilogobius</taxon>
    </lineage>
</organism>
<dbReference type="AlphaFoldDB" id="A0AAW0PTP6"/>
<keyword evidence="1" id="KW-1133">Transmembrane helix</keyword>
<keyword evidence="4" id="KW-1185">Reference proteome</keyword>
<reference evidence="4" key="1">
    <citation type="submission" date="2024-04" db="EMBL/GenBank/DDBJ databases">
        <title>Salinicola lusitanus LLJ914,a marine bacterium isolated from the Okinawa Trough.</title>
        <authorList>
            <person name="Li J."/>
        </authorList>
    </citation>
    <scope>NUCLEOTIDE SEQUENCE [LARGE SCALE GENOMIC DNA]</scope>
</reference>
<evidence type="ECO:0000313" key="4">
    <source>
        <dbReference type="Proteomes" id="UP001460270"/>
    </source>
</evidence>
<keyword evidence="1" id="KW-0812">Transmembrane</keyword>
<proteinExistence type="predicted"/>
<feature type="transmembrane region" description="Helical" evidence="1">
    <location>
        <begin position="28"/>
        <end position="46"/>
    </location>
</feature>
<evidence type="ECO:0000313" key="3">
    <source>
        <dbReference type="EMBL" id="KAK7939168.1"/>
    </source>
</evidence>
<feature type="signal peptide" evidence="2">
    <location>
        <begin position="1"/>
        <end position="16"/>
    </location>
</feature>
<evidence type="ECO:0000256" key="1">
    <source>
        <dbReference type="SAM" id="Phobius"/>
    </source>
</evidence>
<keyword evidence="2" id="KW-0732">Signal</keyword>
<gene>
    <name evidence="3" type="ORF">WMY93_002494</name>
</gene>
<name>A0AAW0PTP6_9GOBI</name>
<accession>A0AAW0PTP6</accession>